<name>A0ABY4UT93_STRFL</name>
<dbReference type="Proteomes" id="UP001056079">
    <property type="component" value="Chromosome"/>
</dbReference>
<accession>A0ABY4UT93</accession>
<evidence type="ECO:0000313" key="3">
    <source>
        <dbReference type="Proteomes" id="UP001056079"/>
    </source>
</evidence>
<dbReference type="RefSeq" id="WP_006129552.1">
    <property type="nucleotide sequence ID" value="NZ_CP098609.1"/>
</dbReference>
<evidence type="ECO:0000313" key="2">
    <source>
        <dbReference type="EMBL" id="USC45231.1"/>
    </source>
</evidence>
<evidence type="ECO:0000256" key="1">
    <source>
        <dbReference type="SAM" id="MobiDB-lite"/>
    </source>
</evidence>
<reference evidence="2" key="1">
    <citation type="submission" date="2021-08" db="EMBL/GenBank/DDBJ databases">
        <title>DNA methylation of m4C regulates biosynthesis of daptomycin in Streptomyces roseosporus L30.</title>
        <authorList>
            <person name="Fang J.-L."/>
        </authorList>
    </citation>
    <scope>NUCLEOTIDE SEQUENCE</scope>
    <source>
        <strain evidence="2">L30</strain>
    </source>
</reference>
<proteinExistence type="predicted"/>
<gene>
    <name evidence="2" type="ORF">K7395_00080</name>
</gene>
<organism evidence="2 3">
    <name type="scientific">Streptomyces filamentosus</name>
    <name type="common">Streptomyces roseosporus</name>
    <dbReference type="NCBI Taxonomy" id="67294"/>
    <lineage>
        <taxon>Bacteria</taxon>
        <taxon>Bacillati</taxon>
        <taxon>Actinomycetota</taxon>
        <taxon>Actinomycetes</taxon>
        <taxon>Kitasatosporales</taxon>
        <taxon>Streptomycetaceae</taxon>
        <taxon>Streptomyces</taxon>
    </lineage>
</organism>
<protein>
    <recommendedName>
        <fullName evidence="4">Transposase</fullName>
    </recommendedName>
</protein>
<sequence length="237" mass="25959">MAFFKRRKEQAAFNASLPGLGGEARRFYRALVDTHQDSARLLLAQGVESSATWSMVNTVARTHAVGVKRTAAKAGPRLDLLDPEVQRAITAGLDQFAACLGLRGSLVQAWGAAKAVNERFQAGWQPGRTALWWQETPVAFACSLQPAAEGRPVVDGLLLFDHQQFEFTPSLETQPQAGWKKSQVRKAEKVDYPRAGVLHLDPTTGWACADVANEQNAMPDDLFPEKKAKKMWGSTGQ</sequence>
<dbReference type="EMBL" id="CP098609">
    <property type="protein sequence ID" value="USC45231.1"/>
    <property type="molecule type" value="Genomic_DNA"/>
</dbReference>
<feature type="region of interest" description="Disordered" evidence="1">
    <location>
        <begin position="218"/>
        <end position="237"/>
    </location>
</feature>
<evidence type="ECO:0008006" key="4">
    <source>
        <dbReference type="Google" id="ProtNLM"/>
    </source>
</evidence>
<keyword evidence="3" id="KW-1185">Reference proteome</keyword>